<dbReference type="EMBL" id="CM047906">
    <property type="protein sequence ID" value="KAJ0085971.1"/>
    <property type="molecule type" value="Genomic_DNA"/>
</dbReference>
<protein>
    <submittedName>
        <fullName evidence="1">Uncharacterized protein</fullName>
    </submittedName>
</protein>
<evidence type="ECO:0000313" key="1">
    <source>
        <dbReference type="EMBL" id="KAJ0085971.1"/>
    </source>
</evidence>
<reference evidence="2" key="1">
    <citation type="journal article" date="2023" name="G3 (Bethesda)">
        <title>Genome assembly and association tests identify interacting loci associated with vigor, precocity, and sex in interspecific pistachio rootstocks.</title>
        <authorList>
            <person name="Palmer W."/>
            <person name="Jacygrad E."/>
            <person name="Sagayaradj S."/>
            <person name="Cavanaugh K."/>
            <person name="Han R."/>
            <person name="Bertier L."/>
            <person name="Beede B."/>
            <person name="Kafkas S."/>
            <person name="Golino D."/>
            <person name="Preece J."/>
            <person name="Michelmore R."/>
        </authorList>
    </citation>
    <scope>NUCLEOTIDE SEQUENCE [LARGE SCALE GENOMIC DNA]</scope>
</reference>
<organism evidence="1 2">
    <name type="scientific">Pistacia atlantica</name>
    <dbReference type="NCBI Taxonomy" id="434234"/>
    <lineage>
        <taxon>Eukaryota</taxon>
        <taxon>Viridiplantae</taxon>
        <taxon>Streptophyta</taxon>
        <taxon>Embryophyta</taxon>
        <taxon>Tracheophyta</taxon>
        <taxon>Spermatophyta</taxon>
        <taxon>Magnoliopsida</taxon>
        <taxon>eudicotyledons</taxon>
        <taxon>Gunneridae</taxon>
        <taxon>Pentapetalae</taxon>
        <taxon>rosids</taxon>
        <taxon>malvids</taxon>
        <taxon>Sapindales</taxon>
        <taxon>Anacardiaceae</taxon>
        <taxon>Pistacia</taxon>
    </lineage>
</organism>
<proteinExistence type="predicted"/>
<dbReference type="Proteomes" id="UP001164250">
    <property type="component" value="Chromosome 10"/>
</dbReference>
<comment type="caution">
    <text evidence="1">The sequence shown here is derived from an EMBL/GenBank/DDBJ whole genome shotgun (WGS) entry which is preliminary data.</text>
</comment>
<sequence>MAMTADSTANHHSPRGSGFSGDGLSSPQLRRKNLPSPWAQVVRGEPESVSAAVQHSSPSPSPPPPPPTSISESTDNLSSSKVASASSSPPPDNSMAAENLDANNSNAARPKKLAWIKPSNGVVEIGPVMGAVSWPALSESTKPSPKSSLADSSSSKTLSDGSVSNNQVPVIPHLPPKLTSPNANPSSNTNRTMSARQRSRRGGGATSSGGGPAQTAFTRSPQPPPPPPPLPQAFPIAMSPNGVGNLVQAFPDPSPREPLYRGNNWETRAVGGFVSQSHPLNEHRNSSRRGNYGPRGDGTYHNNYGGRRDQDRGNYANARDVHLQQQRGPPRGFVRPPPPTAGTFVPPQPIRPFTNPIAFPDFIYLSPHMEPFRPFMTAPMLMPVAEPPLQTMLVHQIDYYFSDENLARDEFLKSNMDDQGWVTITLIASFPRVSYCSQIIDFLVLLDTHDYMTWGSGSERCTSVENLTSPDCLIAAASFVIIFFSSGCWCAGSEMKTGGWKTAKLDNKDPLQGYLQVQAGHPYLTVKNLTNNIQLILDSLRTSAVVEVQEEKVRRRNDWMKYIPPSSRVLTESGLASPSGSSYGVLTTSFQKITVEGEDNANPHSEDASRRQFSESTGQSKLCNGDGSEVTLSNEN</sequence>
<name>A0ACC1AHB7_9ROSI</name>
<evidence type="ECO:0000313" key="2">
    <source>
        <dbReference type="Proteomes" id="UP001164250"/>
    </source>
</evidence>
<gene>
    <name evidence="1" type="ORF">Patl1_09497</name>
</gene>
<accession>A0ACC1AHB7</accession>
<keyword evidence="2" id="KW-1185">Reference proteome</keyword>